<dbReference type="Proteomes" id="UP001163835">
    <property type="component" value="Unassembled WGS sequence"/>
</dbReference>
<evidence type="ECO:0000313" key="1">
    <source>
        <dbReference type="EMBL" id="KAJ3814134.1"/>
    </source>
</evidence>
<reference evidence="1" key="1">
    <citation type="submission" date="2022-09" db="EMBL/GenBank/DDBJ databases">
        <title>A Global Phylogenomic Analysis of the Shiitake Genus Lentinula.</title>
        <authorList>
            <consortium name="DOE Joint Genome Institute"/>
            <person name="Sierra-Patev S."/>
            <person name="Min B."/>
            <person name="Naranjo-Ortiz M."/>
            <person name="Looney B."/>
            <person name="Konkel Z."/>
            <person name="Slot J.C."/>
            <person name="Sakamoto Y."/>
            <person name="Steenwyk J.L."/>
            <person name="Rokas A."/>
            <person name="Carro J."/>
            <person name="Camarero S."/>
            <person name="Ferreira P."/>
            <person name="Molpeceres G."/>
            <person name="Ruiz-Duenas F.J."/>
            <person name="Serrano A."/>
            <person name="Henrissat B."/>
            <person name="Drula E."/>
            <person name="Hughes K.W."/>
            <person name="Mata J.L."/>
            <person name="Ishikawa N.K."/>
            <person name="Vargas-Isla R."/>
            <person name="Ushijima S."/>
            <person name="Smith C.A."/>
            <person name="Ahrendt S."/>
            <person name="Andreopoulos W."/>
            <person name="He G."/>
            <person name="Labutti K."/>
            <person name="Lipzen A."/>
            <person name="Ng V."/>
            <person name="Riley R."/>
            <person name="Sandor L."/>
            <person name="Barry K."/>
            <person name="Martinez A.T."/>
            <person name="Xiao Y."/>
            <person name="Gibbons J.G."/>
            <person name="Terashima K."/>
            <person name="Grigoriev I.V."/>
            <person name="Hibbett D.S."/>
        </authorList>
    </citation>
    <scope>NUCLEOTIDE SEQUENCE</scope>
    <source>
        <strain evidence="1">TMI1499</strain>
    </source>
</reference>
<accession>A0ACC1UAN2</accession>
<keyword evidence="2" id="KW-1185">Reference proteome</keyword>
<organism evidence="1 2">
    <name type="scientific">Lentinula aff. lateritia</name>
    <dbReference type="NCBI Taxonomy" id="2804960"/>
    <lineage>
        <taxon>Eukaryota</taxon>
        <taxon>Fungi</taxon>
        <taxon>Dikarya</taxon>
        <taxon>Basidiomycota</taxon>
        <taxon>Agaricomycotina</taxon>
        <taxon>Agaricomycetes</taxon>
        <taxon>Agaricomycetidae</taxon>
        <taxon>Agaricales</taxon>
        <taxon>Marasmiineae</taxon>
        <taxon>Omphalotaceae</taxon>
        <taxon>Lentinula</taxon>
    </lineage>
</organism>
<protein>
    <submittedName>
        <fullName evidence="1">Uncharacterized protein</fullName>
    </submittedName>
</protein>
<sequence length="408" mass="45123">MLVLEFDSAWPFNVNILSPAPQGWAVIKNFLETSPPLPFPFSLSSSFPLSSTSTTWTDKDSFSNLPSASFHTDNGNNNKVDTTTTTTPTRNIPPPSPDVAWFPPVMPLDSAVEGVYVRASEPRARGNTPEIDTVRLGDVCSYHDFYEVYYERRYESYGPYESTSTKTTGSESVERPGPSPSTSSSTSRSVSQSKRKRRIEHEGTIERIRPESTKRANSHSTITSSNPYPIPPPSYSASSSSPESRGSGAGVNGPSAPPSSFSSSVSATSPSSPKKRRRTRYEDYFSPRRSKHLNHPSTSTRISHPSSSTHTPSTPRYTPYIPACTVGLMEFTIDFSHTNNTPKDEARFVKQCDRVWARGTRRDGRKNLITSERRSVDRNVYRAFDDICSLFAPSNSQALLHHASSVTT</sequence>
<gene>
    <name evidence="1" type="ORF">F5876DRAFT_62566</name>
</gene>
<dbReference type="EMBL" id="MU794975">
    <property type="protein sequence ID" value="KAJ3814134.1"/>
    <property type="molecule type" value="Genomic_DNA"/>
</dbReference>
<evidence type="ECO:0000313" key="2">
    <source>
        <dbReference type="Proteomes" id="UP001163835"/>
    </source>
</evidence>
<name>A0ACC1UAN2_9AGAR</name>
<proteinExistence type="predicted"/>
<comment type="caution">
    <text evidence="1">The sequence shown here is derived from an EMBL/GenBank/DDBJ whole genome shotgun (WGS) entry which is preliminary data.</text>
</comment>